<accession>A0A1M6JHX8</accession>
<evidence type="ECO:0000313" key="7">
    <source>
        <dbReference type="EMBL" id="SHJ46286.1"/>
    </source>
</evidence>
<evidence type="ECO:0000256" key="4">
    <source>
        <dbReference type="ARBA" id="ARBA00022679"/>
    </source>
</evidence>
<dbReference type="InterPro" id="IPR029063">
    <property type="entry name" value="SAM-dependent_MTases_sf"/>
</dbReference>
<dbReference type="InterPro" id="IPR004498">
    <property type="entry name" value="Ribosomal_PrmA_MeTrfase"/>
</dbReference>
<keyword evidence="8" id="KW-1185">Reference proteome</keyword>
<dbReference type="GO" id="GO:0005737">
    <property type="term" value="C:cytoplasm"/>
    <property type="evidence" value="ECO:0007669"/>
    <property type="project" value="UniProtKB-SubCell"/>
</dbReference>
<evidence type="ECO:0000313" key="8">
    <source>
        <dbReference type="Proteomes" id="UP000184536"/>
    </source>
</evidence>
<dbReference type="Gene3D" id="3.40.50.150">
    <property type="entry name" value="Vaccinia Virus protein VP39"/>
    <property type="match status" value="1"/>
</dbReference>
<keyword evidence="2 6" id="KW-0963">Cytoplasm</keyword>
<comment type="catalytic activity">
    <reaction evidence="6">
        <text>L-lysyl-[protein] + 3 S-adenosyl-L-methionine = N(6),N(6),N(6)-trimethyl-L-lysyl-[protein] + 3 S-adenosyl-L-homocysteine + 3 H(+)</text>
        <dbReference type="Rhea" id="RHEA:54192"/>
        <dbReference type="Rhea" id="RHEA-COMP:9752"/>
        <dbReference type="Rhea" id="RHEA-COMP:13826"/>
        <dbReference type="ChEBI" id="CHEBI:15378"/>
        <dbReference type="ChEBI" id="CHEBI:29969"/>
        <dbReference type="ChEBI" id="CHEBI:57856"/>
        <dbReference type="ChEBI" id="CHEBI:59789"/>
        <dbReference type="ChEBI" id="CHEBI:61961"/>
    </reaction>
</comment>
<dbReference type="Pfam" id="PF06325">
    <property type="entry name" value="PrmA"/>
    <property type="match status" value="1"/>
</dbReference>
<comment type="similarity">
    <text evidence="1 6">Belongs to the methyltransferase superfamily. PrmA family.</text>
</comment>
<dbReference type="OrthoDB" id="9785995at2"/>
<dbReference type="GO" id="GO:0005840">
    <property type="term" value="C:ribosome"/>
    <property type="evidence" value="ECO:0007669"/>
    <property type="project" value="UniProtKB-KW"/>
</dbReference>
<sequence length="318" mass="35594">MKWIEVKIKTTTEAVEAVSNILYDVGVGGVVIEDPSDPIFKEKDAGDWDYVDESLLQNVLEGAIVKGYLPESEDLIDKIEWIRQSVEMIPQYNLDKGLGEVTTTEVYEEDWANAWKKYYKPKKIGSKIVIKPTWEPYTPQAEEIIVELDPGMAFGTGTHETTMMCVQNLEKYVTPESLVFDIGCGSGILSITAAKLGAKKIVGIDLDEVAVKVSRKNVEDNHVTEQVEIRHGNLLDTLHERADVIVANIIADVIIILADELRQFLKEESIFIASGIILDKIEEVTAALRKNRFEIVQIETMGEWAAIVSKPEGDQKDE</sequence>
<keyword evidence="7" id="KW-0689">Ribosomal protein</keyword>
<dbReference type="NCBIfam" id="TIGR00406">
    <property type="entry name" value="prmA"/>
    <property type="match status" value="1"/>
</dbReference>
<reference evidence="8" key="1">
    <citation type="submission" date="2016-11" db="EMBL/GenBank/DDBJ databases">
        <authorList>
            <person name="Varghese N."/>
            <person name="Submissions S."/>
        </authorList>
    </citation>
    <scope>NUCLEOTIDE SEQUENCE [LARGE SCALE GENOMIC DNA]</scope>
    <source>
        <strain evidence="8">DSM 17957</strain>
    </source>
</reference>
<dbReference type="RefSeq" id="WP_110941278.1">
    <property type="nucleotide sequence ID" value="NZ_FQZV01000026.1"/>
</dbReference>
<evidence type="ECO:0000256" key="5">
    <source>
        <dbReference type="ARBA" id="ARBA00022691"/>
    </source>
</evidence>
<dbReference type="SUPFAM" id="SSF53335">
    <property type="entry name" value="S-adenosyl-L-methionine-dependent methyltransferases"/>
    <property type="match status" value="1"/>
</dbReference>
<dbReference type="PIRSF" id="PIRSF000401">
    <property type="entry name" value="RPL11_MTase"/>
    <property type="match status" value="1"/>
</dbReference>
<dbReference type="PANTHER" id="PTHR43648">
    <property type="entry name" value="ELECTRON TRANSFER FLAVOPROTEIN BETA SUBUNIT LYSINE METHYLTRANSFERASE"/>
    <property type="match status" value="1"/>
</dbReference>
<evidence type="ECO:0000256" key="3">
    <source>
        <dbReference type="ARBA" id="ARBA00022603"/>
    </source>
</evidence>
<keyword evidence="4 6" id="KW-0808">Transferase</keyword>
<comment type="function">
    <text evidence="6">Methylates ribosomal protein L11.</text>
</comment>
<evidence type="ECO:0000256" key="6">
    <source>
        <dbReference type="HAMAP-Rule" id="MF_00735"/>
    </source>
</evidence>
<protein>
    <recommendedName>
        <fullName evidence="6">Ribosomal protein L11 methyltransferase</fullName>
        <shortName evidence="6">L11 Mtase</shortName>
        <ecNumber evidence="6">2.1.1.-</ecNumber>
    </recommendedName>
</protein>
<proteinExistence type="inferred from homology"/>
<feature type="binding site" evidence="6">
    <location>
        <position position="248"/>
    </location>
    <ligand>
        <name>S-adenosyl-L-methionine</name>
        <dbReference type="ChEBI" id="CHEBI:59789"/>
    </ligand>
</feature>
<dbReference type="GO" id="GO:0016279">
    <property type="term" value="F:protein-lysine N-methyltransferase activity"/>
    <property type="evidence" value="ECO:0007669"/>
    <property type="project" value="RHEA"/>
</dbReference>
<dbReference type="EC" id="2.1.1.-" evidence="6"/>
<keyword evidence="3 6" id="KW-0489">Methyltransferase</keyword>
<dbReference type="GO" id="GO:0032259">
    <property type="term" value="P:methylation"/>
    <property type="evidence" value="ECO:0007669"/>
    <property type="project" value="UniProtKB-KW"/>
</dbReference>
<dbReference type="HAMAP" id="MF_00735">
    <property type="entry name" value="Methyltr_PrmA"/>
    <property type="match status" value="1"/>
</dbReference>
<feature type="binding site" evidence="6">
    <location>
        <position position="205"/>
    </location>
    <ligand>
        <name>S-adenosyl-L-methionine</name>
        <dbReference type="ChEBI" id="CHEBI:59789"/>
    </ligand>
</feature>
<keyword evidence="7" id="KW-0687">Ribonucleoprotein</keyword>
<evidence type="ECO:0000256" key="1">
    <source>
        <dbReference type="ARBA" id="ARBA00009741"/>
    </source>
</evidence>
<gene>
    <name evidence="6" type="primary">prmA</name>
    <name evidence="7" type="ORF">SAMN02745975_02142</name>
</gene>
<dbReference type="InterPro" id="IPR050078">
    <property type="entry name" value="Ribosomal_L11_MeTrfase_PrmA"/>
</dbReference>
<name>A0A1M6JHX8_9FIRM</name>
<comment type="subcellular location">
    <subcellularLocation>
        <location evidence="6">Cytoplasm</location>
    </subcellularLocation>
</comment>
<organism evidence="7 8">
    <name type="scientific">Geosporobacter subterraneus DSM 17957</name>
    <dbReference type="NCBI Taxonomy" id="1121919"/>
    <lineage>
        <taxon>Bacteria</taxon>
        <taxon>Bacillati</taxon>
        <taxon>Bacillota</taxon>
        <taxon>Clostridia</taxon>
        <taxon>Peptostreptococcales</taxon>
        <taxon>Thermotaleaceae</taxon>
        <taxon>Geosporobacter</taxon>
    </lineage>
</organism>
<keyword evidence="5 6" id="KW-0949">S-adenosyl-L-methionine</keyword>
<dbReference type="STRING" id="1121919.SAMN02745975_02142"/>
<evidence type="ECO:0000256" key="2">
    <source>
        <dbReference type="ARBA" id="ARBA00022490"/>
    </source>
</evidence>
<dbReference type="AlphaFoldDB" id="A0A1M6JHX8"/>
<dbReference type="EMBL" id="FQZV01000026">
    <property type="protein sequence ID" value="SHJ46286.1"/>
    <property type="molecule type" value="Genomic_DNA"/>
</dbReference>
<dbReference type="PANTHER" id="PTHR43648:SF1">
    <property type="entry name" value="ELECTRON TRANSFER FLAVOPROTEIN BETA SUBUNIT LYSINE METHYLTRANSFERASE"/>
    <property type="match status" value="1"/>
</dbReference>
<dbReference type="Proteomes" id="UP000184536">
    <property type="component" value="Unassembled WGS sequence"/>
</dbReference>
<dbReference type="CDD" id="cd02440">
    <property type="entry name" value="AdoMet_MTases"/>
    <property type="match status" value="1"/>
</dbReference>
<feature type="binding site" evidence="6">
    <location>
        <position position="183"/>
    </location>
    <ligand>
        <name>S-adenosyl-L-methionine</name>
        <dbReference type="ChEBI" id="CHEBI:59789"/>
    </ligand>
</feature>
<feature type="binding site" evidence="6">
    <location>
        <position position="162"/>
    </location>
    <ligand>
        <name>S-adenosyl-L-methionine</name>
        <dbReference type="ChEBI" id="CHEBI:59789"/>
    </ligand>
</feature>